<dbReference type="GO" id="GO:0051256">
    <property type="term" value="P:mitotic spindle midzone assembly"/>
    <property type="evidence" value="ECO:0007669"/>
    <property type="project" value="TreeGrafter"/>
</dbReference>
<dbReference type="GO" id="GO:0008017">
    <property type="term" value="F:microtubule binding"/>
    <property type="evidence" value="ECO:0007669"/>
    <property type="project" value="InterPro"/>
</dbReference>
<proteinExistence type="predicted"/>
<evidence type="ECO:0000313" key="3">
    <source>
        <dbReference type="Proteomes" id="UP000242146"/>
    </source>
</evidence>
<organism evidence="2 3">
    <name type="scientific">Hesseltinella vesiculosa</name>
    <dbReference type="NCBI Taxonomy" id="101127"/>
    <lineage>
        <taxon>Eukaryota</taxon>
        <taxon>Fungi</taxon>
        <taxon>Fungi incertae sedis</taxon>
        <taxon>Mucoromycota</taxon>
        <taxon>Mucoromycotina</taxon>
        <taxon>Mucoromycetes</taxon>
        <taxon>Mucorales</taxon>
        <taxon>Cunninghamellaceae</taxon>
        <taxon>Hesseltinella</taxon>
    </lineage>
</organism>
<gene>
    <name evidence="2" type="ORF">DM01DRAFT_1340633</name>
</gene>
<dbReference type="PANTHER" id="PTHR19321">
    <property type="entry name" value="PROTEIN REGULATOR OF CYTOKINESIS 1 PRC1-RELATED"/>
    <property type="match status" value="1"/>
</dbReference>
<protein>
    <recommendedName>
        <fullName evidence="4">Microtubule associated protein</fullName>
    </recommendedName>
</protein>
<name>A0A1X2G3L3_9FUNG</name>
<accession>A0A1X2G3L3</accession>
<feature type="compositionally biased region" description="Polar residues" evidence="1">
    <location>
        <begin position="457"/>
        <end position="466"/>
    </location>
</feature>
<feature type="compositionally biased region" description="Low complexity" evidence="1">
    <location>
        <begin position="516"/>
        <end position="526"/>
    </location>
</feature>
<evidence type="ECO:0008006" key="4">
    <source>
        <dbReference type="Google" id="ProtNLM"/>
    </source>
</evidence>
<sequence>MVANERDSQQQECKDFYEEILHLNQLMGEQVEDTLQDDLHPPWVQALEKLTAKKDIVIKHYEKRLVDVKELHQRLEDYNESLGSFVKIHLVGKKPVDVSLPTVTALEEEIRRCDNEYVQRAEQVDSGADQIVQLWQIMDMVPQSSFEQTLLALEQEQQMEQRMEYYSQLISDAQLNRILQTLSQLEEIKQQREFRKEEIKQHLYRLWDRLQIKPDERSAFLDHYQGLSKSDMEEHEQELDRMLQLKSERVQDFVLDARNEIEKLWNQLYFSQQQRDDFHPFHSEEFSDTLLESHEAETERLKHLVEDRKYILDKVEQHMKLQQELREFQESTNDPKRLFGKGQRDPGRLLREEKFRRRMARELPKCTHELEGALIEFETSTGSPFTIYGERYLDTFAKTNQPITPRRHGVMDRPPMTSPRPQSHAPLHFHTPQIHRIRNTPTRPNDNTDTRTEWRKMQTQVSTAANNLRRVRQTNIRKRQRTGLPQLSRRDQRRTSEGTSSSSGSSTMVDKKENIAPSPHLASPSPLKHRKRKSRTLVNKQPLTMDEDESALDLAIFDEGPELSEMSDA</sequence>
<evidence type="ECO:0000256" key="1">
    <source>
        <dbReference type="SAM" id="MobiDB-lite"/>
    </source>
</evidence>
<feature type="compositionally biased region" description="Low complexity" evidence="1">
    <location>
        <begin position="497"/>
        <end position="507"/>
    </location>
</feature>
<evidence type="ECO:0000313" key="2">
    <source>
        <dbReference type="EMBL" id="ORX43883.1"/>
    </source>
</evidence>
<dbReference type="Proteomes" id="UP000242146">
    <property type="component" value="Unassembled WGS sequence"/>
</dbReference>
<dbReference type="OrthoDB" id="642895at2759"/>
<dbReference type="GO" id="GO:0005737">
    <property type="term" value="C:cytoplasm"/>
    <property type="evidence" value="ECO:0007669"/>
    <property type="project" value="TreeGrafter"/>
</dbReference>
<dbReference type="PANTHER" id="PTHR19321:SF41">
    <property type="entry name" value="FASCETTO-RELATED"/>
    <property type="match status" value="1"/>
</dbReference>
<keyword evidence="3" id="KW-1185">Reference proteome</keyword>
<feature type="compositionally biased region" description="Basic and acidic residues" evidence="1">
    <location>
        <begin position="446"/>
        <end position="456"/>
    </location>
</feature>
<reference evidence="2 3" key="1">
    <citation type="submission" date="2016-07" db="EMBL/GenBank/DDBJ databases">
        <title>Pervasive Adenine N6-methylation of Active Genes in Fungi.</title>
        <authorList>
            <consortium name="DOE Joint Genome Institute"/>
            <person name="Mondo S.J."/>
            <person name="Dannebaum R.O."/>
            <person name="Kuo R.C."/>
            <person name="Labutti K."/>
            <person name="Haridas S."/>
            <person name="Kuo A."/>
            <person name="Salamov A."/>
            <person name="Ahrendt S.R."/>
            <person name="Lipzen A."/>
            <person name="Sullivan W."/>
            <person name="Andreopoulos W.B."/>
            <person name="Clum A."/>
            <person name="Lindquist E."/>
            <person name="Daum C."/>
            <person name="Ramamoorthy G.K."/>
            <person name="Gryganskyi A."/>
            <person name="Culley D."/>
            <person name="Magnuson J.K."/>
            <person name="James T.Y."/>
            <person name="O'Malley M.A."/>
            <person name="Stajich J.E."/>
            <person name="Spatafora J.W."/>
            <person name="Visel A."/>
            <person name="Grigoriev I.V."/>
        </authorList>
    </citation>
    <scope>NUCLEOTIDE SEQUENCE [LARGE SCALE GENOMIC DNA]</scope>
    <source>
        <strain evidence="2 3">NRRL 3301</strain>
    </source>
</reference>
<feature type="compositionally biased region" description="Acidic residues" evidence="1">
    <location>
        <begin position="559"/>
        <end position="569"/>
    </location>
</feature>
<feature type="region of interest" description="Disordered" evidence="1">
    <location>
        <begin position="432"/>
        <end position="569"/>
    </location>
</feature>
<dbReference type="InterPro" id="IPR007145">
    <property type="entry name" value="MAP65_Ase1_PRC1"/>
</dbReference>
<dbReference type="Gene3D" id="1.20.58.1520">
    <property type="match status" value="1"/>
</dbReference>
<dbReference type="GO" id="GO:1990023">
    <property type="term" value="C:mitotic spindle midzone"/>
    <property type="evidence" value="ECO:0007669"/>
    <property type="project" value="TreeGrafter"/>
</dbReference>
<dbReference type="EMBL" id="MCGT01000052">
    <property type="protein sequence ID" value="ORX43883.1"/>
    <property type="molecule type" value="Genomic_DNA"/>
</dbReference>
<dbReference type="STRING" id="101127.A0A1X2G3L3"/>
<comment type="caution">
    <text evidence="2">The sequence shown here is derived from an EMBL/GenBank/DDBJ whole genome shotgun (WGS) entry which is preliminary data.</text>
</comment>
<feature type="compositionally biased region" description="Basic residues" evidence="1">
    <location>
        <begin position="469"/>
        <end position="481"/>
    </location>
</feature>
<dbReference type="AlphaFoldDB" id="A0A1X2G3L3"/>
<dbReference type="Pfam" id="PF03999">
    <property type="entry name" value="MAP65_ASE1"/>
    <property type="match status" value="1"/>
</dbReference>